<gene>
    <name evidence="2" type="ORF">GCM10011612_03050</name>
</gene>
<accession>A0A8H9H6V8</accession>
<dbReference type="EMBL" id="BMNJ01000001">
    <property type="protein sequence ID" value="GGO95370.1"/>
    <property type="molecule type" value="Genomic_DNA"/>
</dbReference>
<proteinExistence type="predicted"/>
<comment type="caution">
    <text evidence="2">The sequence shown here is derived from an EMBL/GenBank/DDBJ whole genome shotgun (WGS) entry which is preliminary data.</text>
</comment>
<evidence type="ECO:0000313" key="2">
    <source>
        <dbReference type="EMBL" id="GGO95370.1"/>
    </source>
</evidence>
<evidence type="ECO:0000313" key="3">
    <source>
        <dbReference type="Proteomes" id="UP000614239"/>
    </source>
</evidence>
<dbReference type="AlphaFoldDB" id="A0A8H9H6V8"/>
<keyword evidence="3" id="KW-1185">Reference proteome</keyword>
<reference evidence="2" key="1">
    <citation type="journal article" date="2014" name="Int. J. Syst. Evol. Microbiol.">
        <title>Complete genome sequence of Corynebacterium casei LMG S-19264T (=DSM 44701T), isolated from a smear-ripened cheese.</title>
        <authorList>
            <consortium name="US DOE Joint Genome Institute (JGI-PGF)"/>
            <person name="Walter F."/>
            <person name="Albersmeier A."/>
            <person name="Kalinowski J."/>
            <person name="Ruckert C."/>
        </authorList>
    </citation>
    <scope>NUCLEOTIDE SEQUENCE</scope>
    <source>
        <strain evidence="2">CGMCC 4.7372</strain>
    </source>
</reference>
<feature type="region of interest" description="Disordered" evidence="1">
    <location>
        <begin position="32"/>
        <end position="84"/>
    </location>
</feature>
<dbReference type="Proteomes" id="UP000614239">
    <property type="component" value="Unassembled WGS sequence"/>
</dbReference>
<name>A0A8H9H6V8_9ACTO</name>
<feature type="compositionally biased region" description="Basic and acidic residues" evidence="1">
    <location>
        <begin position="74"/>
        <end position="84"/>
    </location>
</feature>
<reference evidence="2" key="2">
    <citation type="submission" date="2020-09" db="EMBL/GenBank/DDBJ databases">
        <authorList>
            <person name="Sun Q."/>
            <person name="Zhou Y."/>
        </authorList>
    </citation>
    <scope>NUCLEOTIDE SEQUENCE</scope>
    <source>
        <strain evidence="2">CGMCC 4.7372</strain>
    </source>
</reference>
<organism evidence="2 3">
    <name type="scientific">Actinomyces gaoshouyii</name>
    <dbReference type="NCBI Taxonomy" id="1960083"/>
    <lineage>
        <taxon>Bacteria</taxon>
        <taxon>Bacillati</taxon>
        <taxon>Actinomycetota</taxon>
        <taxon>Actinomycetes</taxon>
        <taxon>Actinomycetales</taxon>
        <taxon>Actinomycetaceae</taxon>
        <taxon>Actinomyces</taxon>
    </lineage>
</organism>
<protein>
    <submittedName>
        <fullName evidence="2">Uncharacterized protein</fullName>
    </submittedName>
</protein>
<sequence length="84" mass="8830">MLRGQAVESGGRAGVPVSRELRSLMARCRSACGPQSLPLDPRGRSLERQGRDIMPTTAGLAVGTPSPATTNKATGDRDEKVVAR</sequence>
<feature type="compositionally biased region" description="Basic and acidic residues" evidence="1">
    <location>
        <begin position="41"/>
        <end position="51"/>
    </location>
</feature>
<evidence type="ECO:0000256" key="1">
    <source>
        <dbReference type="SAM" id="MobiDB-lite"/>
    </source>
</evidence>